<reference evidence="1" key="1">
    <citation type="submission" date="2019-08" db="EMBL/GenBank/DDBJ databases">
        <authorList>
            <person name="Kucharzyk K."/>
            <person name="Murdoch R.W."/>
            <person name="Higgins S."/>
            <person name="Loffler F."/>
        </authorList>
    </citation>
    <scope>NUCLEOTIDE SEQUENCE</scope>
</reference>
<name>A0A645C894_9ZZZZ</name>
<dbReference type="EMBL" id="VSSQ01023467">
    <property type="protein sequence ID" value="MPM70424.1"/>
    <property type="molecule type" value="Genomic_DNA"/>
</dbReference>
<accession>A0A645C894</accession>
<comment type="caution">
    <text evidence="1">The sequence shown here is derived from an EMBL/GenBank/DDBJ whole genome shotgun (WGS) entry which is preliminary data.</text>
</comment>
<organism evidence="1">
    <name type="scientific">bioreactor metagenome</name>
    <dbReference type="NCBI Taxonomy" id="1076179"/>
    <lineage>
        <taxon>unclassified sequences</taxon>
        <taxon>metagenomes</taxon>
        <taxon>ecological metagenomes</taxon>
    </lineage>
</organism>
<proteinExistence type="predicted"/>
<gene>
    <name evidence="1" type="ORF">SDC9_117379</name>
</gene>
<sequence length="96" mass="10051">MGRGAAPEGHPGAAAALLLIRVELLASVAMHRSVCGVGARRPVVRIALVTVMVALLLRHRGLLRGLQHSVLLERVKGAHTISIGHHAVTSDFGDAN</sequence>
<protein>
    <submittedName>
        <fullName evidence="1">Uncharacterized protein</fullName>
    </submittedName>
</protein>
<evidence type="ECO:0000313" key="1">
    <source>
        <dbReference type="EMBL" id="MPM70424.1"/>
    </source>
</evidence>
<dbReference type="AlphaFoldDB" id="A0A645C894"/>